<dbReference type="RefSeq" id="WP_369328437.1">
    <property type="nucleotide sequence ID" value="NZ_JAULBC010000002.1"/>
</dbReference>
<proteinExistence type="inferred from homology"/>
<evidence type="ECO:0000256" key="5">
    <source>
        <dbReference type="PROSITE-ProRule" id="PRU00277"/>
    </source>
</evidence>
<feature type="domain" description="PPIase FKBP-type" evidence="8">
    <location>
        <begin position="155"/>
        <end position="241"/>
    </location>
</feature>
<keyword evidence="3 5" id="KW-0697">Rotamase</keyword>
<keyword evidence="10" id="KW-1185">Reference proteome</keyword>
<dbReference type="PANTHER" id="PTHR43811:SF19">
    <property type="entry name" value="39 KDA FK506-BINDING NUCLEAR PROTEIN"/>
    <property type="match status" value="1"/>
</dbReference>
<feature type="chain" id="PRO_5045807993" description="Peptidyl-prolyl cis-trans isomerase" evidence="7">
    <location>
        <begin position="20"/>
        <end position="255"/>
    </location>
</feature>
<dbReference type="Gene3D" id="3.10.50.40">
    <property type="match status" value="1"/>
</dbReference>
<organism evidence="9 10">
    <name type="scientific">Danxiaibacter flavus</name>
    <dbReference type="NCBI Taxonomy" id="3049108"/>
    <lineage>
        <taxon>Bacteria</taxon>
        <taxon>Pseudomonadati</taxon>
        <taxon>Bacteroidota</taxon>
        <taxon>Chitinophagia</taxon>
        <taxon>Chitinophagales</taxon>
        <taxon>Chitinophagaceae</taxon>
        <taxon>Danxiaibacter</taxon>
    </lineage>
</organism>
<protein>
    <recommendedName>
        <fullName evidence="6">Peptidyl-prolyl cis-trans isomerase</fullName>
        <ecNumber evidence="6">5.2.1.8</ecNumber>
    </recommendedName>
</protein>
<sequence length="255" mass="27280">MNKICSFIVLASVAGSVSAQTKPATKPKTATTAKPATTAQAPVFKTSADSLSYCIAMSTALYFKEKGATNINPAMASKAFEDVIKKDKPAFTQEQMNQVIITYLQNLEKVKADETRRAGTAFLEANKAKPGVVTLPSGLQYQIVTQGTGPKPAATDRVKVHYRGTLIDGTVFDSSIDRGEPAEFPVNGVIAGWTEALQLMPVGSKWKLFIPSNLAYGDRDAGQAIKGGSTLLFDVELLSIENQDSTPKADSTQQK</sequence>
<evidence type="ECO:0000259" key="8">
    <source>
        <dbReference type="PROSITE" id="PS50059"/>
    </source>
</evidence>
<evidence type="ECO:0000313" key="10">
    <source>
        <dbReference type="Proteomes" id="UP001560573"/>
    </source>
</evidence>
<dbReference type="SUPFAM" id="SSF54534">
    <property type="entry name" value="FKBP-like"/>
    <property type="match status" value="1"/>
</dbReference>
<evidence type="ECO:0000256" key="6">
    <source>
        <dbReference type="RuleBase" id="RU003915"/>
    </source>
</evidence>
<evidence type="ECO:0000256" key="3">
    <source>
        <dbReference type="ARBA" id="ARBA00023110"/>
    </source>
</evidence>
<dbReference type="Proteomes" id="UP001560573">
    <property type="component" value="Unassembled WGS sequence"/>
</dbReference>
<dbReference type="Pfam" id="PF00254">
    <property type="entry name" value="FKBP_C"/>
    <property type="match status" value="1"/>
</dbReference>
<dbReference type="InterPro" id="IPR036944">
    <property type="entry name" value="PPIase_FKBP_N_sf"/>
</dbReference>
<keyword evidence="7" id="KW-0732">Signal</keyword>
<comment type="catalytic activity">
    <reaction evidence="1 5 6">
        <text>[protein]-peptidylproline (omega=180) = [protein]-peptidylproline (omega=0)</text>
        <dbReference type="Rhea" id="RHEA:16237"/>
        <dbReference type="Rhea" id="RHEA-COMP:10747"/>
        <dbReference type="Rhea" id="RHEA-COMP:10748"/>
        <dbReference type="ChEBI" id="CHEBI:83833"/>
        <dbReference type="ChEBI" id="CHEBI:83834"/>
        <dbReference type="EC" id="5.2.1.8"/>
    </reaction>
</comment>
<gene>
    <name evidence="9" type="ORF">QTN47_05990</name>
</gene>
<dbReference type="EMBL" id="JAULBC010000002">
    <property type="protein sequence ID" value="MEX6687034.1"/>
    <property type="molecule type" value="Genomic_DNA"/>
</dbReference>
<evidence type="ECO:0000256" key="1">
    <source>
        <dbReference type="ARBA" id="ARBA00000971"/>
    </source>
</evidence>
<dbReference type="NCBIfam" id="NF008602">
    <property type="entry name" value="PRK11570.1"/>
    <property type="match status" value="1"/>
</dbReference>
<feature type="signal peptide" evidence="7">
    <location>
        <begin position="1"/>
        <end position="19"/>
    </location>
</feature>
<reference evidence="9 10" key="1">
    <citation type="submission" date="2023-07" db="EMBL/GenBank/DDBJ databases">
        <authorList>
            <person name="Lian W.-H."/>
        </authorList>
    </citation>
    <scope>NUCLEOTIDE SEQUENCE [LARGE SCALE GENOMIC DNA]</scope>
    <source>
        <strain evidence="9 10">SYSU DXS3180</strain>
    </source>
</reference>
<accession>A0ABV3ZF57</accession>
<dbReference type="InterPro" id="IPR001179">
    <property type="entry name" value="PPIase_FKBP_dom"/>
</dbReference>
<dbReference type="PANTHER" id="PTHR43811">
    <property type="entry name" value="FKBP-TYPE PEPTIDYL-PROLYL CIS-TRANS ISOMERASE FKPA"/>
    <property type="match status" value="1"/>
</dbReference>
<name>A0ABV3ZF57_9BACT</name>
<evidence type="ECO:0000256" key="7">
    <source>
        <dbReference type="SAM" id="SignalP"/>
    </source>
</evidence>
<dbReference type="InterPro" id="IPR000774">
    <property type="entry name" value="PPIase_FKBP_N"/>
</dbReference>
<keyword evidence="4 5" id="KW-0413">Isomerase</keyword>
<dbReference type="EC" id="5.2.1.8" evidence="6"/>
<dbReference type="GO" id="GO:0003755">
    <property type="term" value="F:peptidyl-prolyl cis-trans isomerase activity"/>
    <property type="evidence" value="ECO:0007669"/>
    <property type="project" value="UniProtKB-EC"/>
</dbReference>
<dbReference type="PROSITE" id="PS50059">
    <property type="entry name" value="FKBP_PPIASE"/>
    <property type="match status" value="1"/>
</dbReference>
<evidence type="ECO:0000313" key="9">
    <source>
        <dbReference type="EMBL" id="MEX6687034.1"/>
    </source>
</evidence>
<comment type="caution">
    <text evidence="9">The sequence shown here is derived from an EMBL/GenBank/DDBJ whole genome shotgun (WGS) entry which is preliminary data.</text>
</comment>
<evidence type="ECO:0000256" key="4">
    <source>
        <dbReference type="ARBA" id="ARBA00023235"/>
    </source>
</evidence>
<evidence type="ECO:0000256" key="2">
    <source>
        <dbReference type="ARBA" id="ARBA00006577"/>
    </source>
</evidence>
<dbReference type="Gene3D" id="1.10.287.460">
    <property type="entry name" value="Peptidyl-prolyl cis-trans isomerase, FKBP-type, N-terminal domain"/>
    <property type="match status" value="1"/>
</dbReference>
<dbReference type="InterPro" id="IPR046357">
    <property type="entry name" value="PPIase_dom_sf"/>
</dbReference>
<dbReference type="Pfam" id="PF01346">
    <property type="entry name" value="FKBP_N"/>
    <property type="match status" value="1"/>
</dbReference>
<comment type="similarity">
    <text evidence="2 6">Belongs to the FKBP-type PPIase family.</text>
</comment>